<feature type="non-terminal residue" evidence="14">
    <location>
        <position position="1"/>
    </location>
</feature>
<comment type="caution">
    <text evidence="14">The sequence shown here is derived from an EMBL/GenBank/DDBJ whole genome shotgun (WGS) entry which is preliminary data.</text>
</comment>
<dbReference type="OrthoDB" id="6258237at2759"/>
<evidence type="ECO:0000256" key="10">
    <source>
        <dbReference type="ARBA" id="ARBA00050050"/>
    </source>
</evidence>
<sequence length="162" mass="18038">MRRRVHSLITRLLEQELTGMADFPGKVNTQTSSPQLETGPTHIMNASIDLNFIKSVPGILLLVEIVFGLLVWALISSAAYWAVPAYGWVLFVSITLWILTIVLFIILTFGMRQNVPFVSWPLALLVFYAVACILYFTAFLADAVSVNKFVSGYHFNHMAASA</sequence>
<dbReference type="Pfam" id="PF01284">
    <property type="entry name" value="MARVEL"/>
    <property type="match status" value="1"/>
</dbReference>
<evidence type="ECO:0000259" key="13">
    <source>
        <dbReference type="PROSITE" id="PS51225"/>
    </source>
</evidence>
<comment type="similarity">
    <text evidence="7">Belongs to the MAL family.</text>
</comment>
<evidence type="ECO:0000256" key="1">
    <source>
        <dbReference type="ARBA" id="ARBA00004424"/>
    </source>
</evidence>
<dbReference type="Proteomes" id="UP000727407">
    <property type="component" value="Unassembled WGS sequence"/>
</dbReference>
<comment type="subcellular location">
    <subcellularLocation>
        <location evidence="1">Apical cell membrane</location>
        <topology evidence="1">Multi-pass membrane protein</topology>
    </subcellularLocation>
    <subcellularLocation>
        <location evidence="8">Myelin membrane</location>
        <topology evidence="8">Multi-pass membrane protein</topology>
    </subcellularLocation>
</comment>
<evidence type="ECO:0000256" key="3">
    <source>
        <dbReference type="ARBA" id="ARBA00022475"/>
    </source>
</evidence>
<keyword evidence="4 11" id="KW-0812">Transmembrane</keyword>
<dbReference type="GO" id="GO:0043209">
    <property type="term" value="C:myelin sheath"/>
    <property type="evidence" value="ECO:0007669"/>
    <property type="project" value="UniProtKB-SubCell"/>
</dbReference>
<evidence type="ECO:0000313" key="15">
    <source>
        <dbReference type="Proteomes" id="UP000727407"/>
    </source>
</evidence>
<dbReference type="GO" id="GO:0042552">
    <property type="term" value="P:myelination"/>
    <property type="evidence" value="ECO:0007669"/>
    <property type="project" value="TreeGrafter"/>
</dbReference>
<dbReference type="PANTHER" id="PTHR22776:SF9">
    <property type="entry name" value="PLASMOLIPIN"/>
    <property type="match status" value="1"/>
</dbReference>
<evidence type="ECO:0000256" key="4">
    <source>
        <dbReference type="ARBA" id="ARBA00022692"/>
    </source>
</evidence>
<dbReference type="PRINTS" id="PR01884">
    <property type="entry name" value="MALPROTEIN"/>
</dbReference>
<evidence type="ECO:0000256" key="7">
    <source>
        <dbReference type="ARBA" id="ARBA00034721"/>
    </source>
</evidence>
<evidence type="ECO:0000256" key="5">
    <source>
        <dbReference type="ARBA" id="ARBA00022989"/>
    </source>
</evidence>
<protein>
    <recommendedName>
        <fullName evidence="9">Plasmolipin</fullName>
    </recommendedName>
    <alternativeName>
        <fullName evidence="10">Plasma membrane proteolipid</fullName>
    </alternativeName>
</protein>
<evidence type="ECO:0000256" key="6">
    <source>
        <dbReference type="ARBA" id="ARBA00023136"/>
    </source>
</evidence>
<evidence type="ECO:0000256" key="12">
    <source>
        <dbReference type="SAM" id="Phobius"/>
    </source>
</evidence>
<dbReference type="GO" id="GO:0016324">
    <property type="term" value="C:apical plasma membrane"/>
    <property type="evidence" value="ECO:0007669"/>
    <property type="project" value="UniProtKB-SubCell"/>
</dbReference>
<dbReference type="InterPro" id="IPR050578">
    <property type="entry name" value="MARVEL-CKLF_proteins"/>
</dbReference>
<dbReference type="InterPro" id="IPR008253">
    <property type="entry name" value="Marvel"/>
</dbReference>
<keyword evidence="15" id="KW-1185">Reference proteome</keyword>
<feature type="domain" description="MARVEL" evidence="13">
    <location>
        <begin position="52"/>
        <end position="162"/>
    </location>
</feature>
<evidence type="ECO:0000256" key="9">
    <source>
        <dbReference type="ARBA" id="ARBA00050024"/>
    </source>
</evidence>
<name>A0A8J4TVB0_CLAMG</name>
<dbReference type="PANTHER" id="PTHR22776">
    <property type="entry name" value="MARVEL-CONTAINING POTENTIAL LIPID RAFT-ASSOCIATED PROTEIN"/>
    <property type="match status" value="1"/>
</dbReference>
<evidence type="ECO:0000256" key="8">
    <source>
        <dbReference type="ARBA" id="ARBA00049979"/>
    </source>
</evidence>
<dbReference type="PROSITE" id="PS51225">
    <property type="entry name" value="MARVEL"/>
    <property type="match status" value="1"/>
</dbReference>
<evidence type="ECO:0000313" key="14">
    <source>
        <dbReference type="EMBL" id="KAF5895058.1"/>
    </source>
</evidence>
<keyword evidence="5 12" id="KW-1133">Transmembrane helix</keyword>
<gene>
    <name evidence="14" type="primary">pllp</name>
    <name evidence="14" type="ORF">DAT39_015232</name>
</gene>
<keyword evidence="6 11" id="KW-0472">Membrane</keyword>
<accession>A0A8J4TVB0</accession>
<evidence type="ECO:0000256" key="2">
    <source>
        <dbReference type="ARBA" id="ARBA00011815"/>
    </source>
</evidence>
<organism evidence="14 15">
    <name type="scientific">Clarias magur</name>
    <name type="common">Asian catfish</name>
    <name type="synonym">Macropteronotus magur</name>
    <dbReference type="NCBI Taxonomy" id="1594786"/>
    <lineage>
        <taxon>Eukaryota</taxon>
        <taxon>Metazoa</taxon>
        <taxon>Chordata</taxon>
        <taxon>Craniata</taxon>
        <taxon>Vertebrata</taxon>
        <taxon>Euteleostomi</taxon>
        <taxon>Actinopterygii</taxon>
        <taxon>Neopterygii</taxon>
        <taxon>Teleostei</taxon>
        <taxon>Ostariophysi</taxon>
        <taxon>Siluriformes</taxon>
        <taxon>Clariidae</taxon>
        <taxon>Clarias</taxon>
    </lineage>
</organism>
<dbReference type="GO" id="GO:0019911">
    <property type="term" value="F:structural constituent of myelin sheath"/>
    <property type="evidence" value="ECO:0007669"/>
    <property type="project" value="TreeGrafter"/>
</dbReference>
<proteinExistence type="inferred from homology"/>
<feature type="transmembrane region" description="Helical" evidence="12">
    <location>
        <begin position="59"/>
        <end position="82"/>
    </location>
</feature>
<feature type="transmembrane region" description="Helical" evidence="12">
    <location>
        <begin position="122"/>
        <end position="141"/>
    </location>
</feature>
<dbReference type="EMBL" id="QNUK01000343">
    <property type="protein sequence ID" value="KAF5895058.1"/>
    <property type="molecule type" value="Genomic_DNA"/>
</dbReference>
<reference evidence="14" key="1">
    <citation type="submission" date="2020-07" db="EMBL/GenBank/DDBJ databases">
        <title>Clarias magur genome sequencing, assembly and annotation.</title>
        <authorList>
            <person name="Kushwaha B."/>
            <person name="Kumar R."/>
            <person name="Das P."/>
            <person name="Joshi C.G."/>
            <person name="Kumar D."/>
            <person name="Nagpure N.S."/>
            <person name="Pandey M."/>
            <person name="Agarwal S."/>
            <person name="Srivastava S."/>
            <person name="Singh M."/>
            <person name="Sahoo L."/>
            <person name="Jayasankar P."/>
            <person name="Meher P.K."/>
            <person name="Koringa P.G."/>
            <person name="Iquebal M.A."/>
            <person name="Das S.P."/>
            <person name="Bit A."/>
            <person name="Patnaik S."/>
            <person name="Patel N."/>
            <person name="Shah T.M."/>
            <person name="Hinsu A."/>
            <person name="Jena J.K."/>
        </authorList>
    </citation>
    <scope>NUCLEOTIDE SEQUENCE</scope>
    <source>
        <strain evidence="14">CIFAMagur01</strain>
        <tissue evidence="14">Testis</tissue>
    </source>
</reference>
<dbReference type="InterPro" id="IPR013295">
    <property type="entry name" value="MAL"/>
</dbReference>
<feature type="transmembrane region" description="Helical" evidence="12">
    <location>
        <begin position="88"/>
        <end position="110"/>
    </location>
</feature>
<dbReference type="AlphaFoldDB" id="A0A8J4TVB0"/>
<evidence type="ECO:0000256" key="11">
    <source>
        <dbReference type="PROSITE-ProRule" id="PRU00581"/>
    </source>
</evidence>
<comment type="subunit">
    <text evidence="2">Forms oligomers.</text>
</comment>
<keyword evidence="3" id="KW-1003">Cell membrane</keyword>